<feature type="transmembrane region" description="Helical" evidence="7">
    <location>
        <begin position="251"/>
        <end position="274"/>
    </location>
</feature>
<gene>
    <name evidence="10" type="ORF">GCM10009663_49560</name>
</gene>
<dbReference type="Proteomes" id="UP001499987">
    <property type="component" value="Unassembled WGS sequence"/>
</dbReference>
<dbReference type="GO" id="GO:0005524">
    <property type="term" value="F:ATP binding"/>
    <property type="evidence" value="ECO:0007669"/>
    <property type="project" value="UniProtKB-KW"/>
</dbReference>
<feature type="domain" description="ABC transporter" evidence="8">
    <location>
        <begin position="341"/>
        <end position="574"/>
    </location>
</feature>
<evidence type="ECO:0000256" key="4">
    <source>
        <dbReference type="ARBA" id="ARBA00022840"/>
    </source>
</evidence>
<evidence type="ECO:0000256" key="7">
    <source>
        <dbReference type="SAM" id="Phobius"/>
    </source>
</evidence>
<evidence type="ECO:0000313" key="11">
    <source>
        <dbReference type="Proteomes" id="UP001499987"/>
    </source>
</evidence>
<dbReference type="Pfam" id="PF00664">
    <property type="entry name" value="ABC_membrane"/>
    <property type="match status" value="1"/>
</dbReference>
<feature type="transmembrane region" description="Helical" evidence="7">
    <location>
        <begin position="68"/>
        <end position="86"/>
    </location>
</feature>
<dbReference type="SUPFAM" id="SSF52540">
    <property type="entry name" value="P-loop containing nucleoside triphosphate hydrolases"/>
    <property type="match status" value="1"/>
</dbReference>
<feature type="transmembrane region" description="Helical" evidence="7">
    <location>
        <begin position="147"/>
        <end position="164"/>
    </location>
</feature>
<dbReference type="PANTHER" id="PTHR43394:SF1">
    <property type="entry name" value="ATP-BINDING CASSETTE SUB-FAMILY B MEMBER 10, MITOCHONDRIAL"/>
    <property type="match status" value="1"/>
</dbReference>
<evidence type="ECO:0000256" key="1">
    <source>
        <dbReference type="ARBA" id="ARBA00004651"/>
    </source>
</evidence>
<dbReference type="Gene3D" id="3.40.50.300">
    <property type="entry name" value="P-loop containing nucleotide triphosphate hydrolases"/>
    <property type="match status" value="1"/>
</dbReference>
<dbReference type="InterPro" id="IPR027417">
    <property type="entry name" value="P-loop_NTPase"/>
</dbReference>
<evidence type="ECO:0000259" key="8">
    <source>
        <dbReference type="PROSITE" id="PS50893"/>
    </source>
</evidence>
<keyword evidence="5 7" id="KW-1133">Transmembrane helix</keyword>
<dbReference type="InterPro" id="IPR003593">
    <property type="entry name" value="AAA+_ATPase"/>
</dbReference>
<dbReference type="PROSITE" id="PS50893">
    <property type="entry name" value="ABC_TRANSPORTER_2"/>
    <property type="match status" value="1"/>
</dbReference>
<reference evidence="11" key="1">
    <citation type="journal article" date="2019" name="Int. J. Syst. Evol. Microbiol.">
        <title>The Global Catalogue of Microorganisms (GCM) 10K type strain sequencing project: providing services to taxonomists for standard genome sequencing and annotation.</title>
        <authorList>
            <consortium name="The Broad Institute Genomics Platform"/>
            <consortium name="The Broad Institute Genome Sequencing Center for Infectious Disease"/>
            <person name="Wu L."/>
            <person name="Ma J."/>
        </authorList>
    </citation>
    <scope>NUCLEOTIDE SEQUENCE [LARGE SCALE GENOMIC DNA]</scope>
    <source>
        <strain evidence="11">JCM 13002</strain>
    </source>
</reference>
<keyword evidence="2 7" id="KW-0812">Transmembrane</keyword>
<comment type="subcellular location">
    <subcellularLocation>
        <location evidence="1">Cell membrane</location>
        <topology evidence="1">Multi-pass membrane protein</topology>
    </subcellularLocation>
</comment>
<dbReference type="EMBL" id="BAAALD010000053">
    <property type="protein sequence ID" value="GAA1100974.1"/>
    <property type="molecule type" value="Genomic_DNA"/>
</dbReference>
<dbReference type="InterPro" id="IPR036640">
    <property type="entry name" value="ABC1_TM_sf"/>
</dbReference>
<keyword evidence="4 10" id="KW-0067">ATP-binding</keyword>
<proteinExistence type="predicted"/>
<dbReference type="Pfam" id="PF00005">
    <property type="entry name" value="ABC_tran"/>
    <property type="match status" value="1"/>
</dbReference>
<name>A0ABP4ED40_9ACTN</name>
<evidence type="ECO:0000259" key="9">
    <source>
        <dbReference type="PROSITE" id="PS50929"/>
    </source>
</evidence>
<evidence type="ECO:0000256" key="2">
    <source>
        <dbReference type="ARBA" id="ARBA00022692"/>
    </source>
</evidence>
<dbReference type="PROSITE" id="PS50929">
    <property type="entry name" value="ABC_TM1F"/>
    <property type="match status" value="1"/>
</dbReference>
<feature type="transmembrane region" description="Helical" evidence="7">
    <location>
        <begin position="27"/>
        <end position="48"/>
    </location>
</feature>
<feature type="transmembrane region" description="Helical" evidence="7">
    <location>
        <begin position="170"/>
        <end position="187"/>
    </location>
</feature>
<dbReference type="RefSeq" id="WP_344625872.1">
    <property type="nucleotide sequence ID" value="NZ_BAAALD010000053.1"/>
</dbReference>
<keyword evidence="11" id="KW-1185">Reference proteome</keyword>
<dbReference type="SMART" id="SM00382">
    <property type="entry name" value="AAA"/>
    <property type="match status" value="1"/>
</dbReference>
<dbReference type="Gene3D" id="1.20.1560.10">
    <property type="entry name" value="ABC transporter type 1, transmembrane domain"/>
    <property type="match status" value="1"/>
</dbReference>
<dbReference type="InterPro" id="IPR039421">
    <property type="entry name" value="Type_1_exporter"/>
</dbReference>
<keyword evidence="3" id="KW-0547">Nucleotide-binding</keyword>
<feature type="domain" description="ABC transmembrane type-1" evidence="9">
    <location>
        <begin position="29"/>
        <end position="311"/>
    </location>
</feature>
<sequence length="581" mass="60961">MNHRLPIADRAAARRAALRLIRLERGAFATVLLLATLSALAGVAAPWLLGRIVDAVRAHRGTGAVDHLAPAILLCTLAQLLLARHARLLTHRFGERTAARVREQYLRRALALPSAVVERAGTGDLTTRGTVDADAVAAALRELGPEVLVAVIQSLLILGAALAVDLRLGACGLLGLLGILLAWRWYLRRARAAYLTEAGTTSELAEMLAATAAGARTIEALGLQHRRRAVGRRVLAVAAAARGRTLALRNVLFPLVDVCHAVPVVAVLLLGGLLHARGEVGAGAVVAVALYLRQLSGPLEELMFRSDQLQSSSAAFARLEGLAGAEEAARRTGAVPADDRIELRGVGFGYQDGPEVLHGVDLTVRPGERLAVVGPSGAGKSTLGRLLAGVERPRTGTVTVGGVPVADLDPEQLRRQVVLVTQEQHVFLGTVRENLLLAAPAATDAELDAALAAVGADWARELPAGLDTELGPDGHRADGAQAQQLALARVLLADPHTLVLDEATALLDPATARHAERALAAVLAGRTVIAVAHRLHTAHDADEVAVLEDGHLVELGPHDRLVAQDGPYAALWSGWQGEPTP</sequence>
<dbReference type="SUPFAM" id="SSF90123">
    <property type="entry name" value="ABC transporter transmembrane region"/>
    <property type="match status" value="1"/>
</dbReference>
<evidence type="ECO:0000256" key="3">
    <source>
        <dbReference type="ARBA" id="ARBA00022741"/>
    </source>
</evidence>
<organism evidence="10 11">
    <name type="scientific">Kitasatospora arboriphila</name>
    <dbReference type="NCBI Taxonomy" id="258052"/>
    <lineage>
        <taxon>Bacteria</taxon>
        <taxon>Bacillati</taxon>
        <taxon>Actinomycetota</taxon>
        <taxon>Actinomycetes</taxon>
        <taxon>Kitasatosporales</taxon>
        <taxon>Streptomycetaceae</taxon>
        <taxon>Kitasatospora</taxon>
    </lineage>
</organism>
<dbReference type="InterPro" id="IPR003439">
    <property type="entry name" value="ABC_transporter-like_ATP-bd"/>
</dbReference>
<evidence type="ECO:0000256" key="6">
    <source>
        <dbReference type="ARBA" id="ARBA00023136"/>
    </source>
</evidence>
<accession>A0ABP4ED40</accession>
<evidence type="ECO:0000256" key="5">
    <source>
        <dbReference type="ARBA" id="ARBA00022989"/>
    </source>
</evidence>
<evidence type="ECO:0000313" key="10">
    <source>
        <dbReference type="EMBL" id="GAA1100974.1"/>
    </source>
</evidence>
<dbReference type="PANTHER" id="PTHR43394">
    <property type="entry name" value="ATP-DEPENDENT PERMEASE MDL1, MITOCHONDRIAL"/>
    <property type="match status" value="1"/>
</dbReference>
<dbReference type="InterPro" id="IPR011527">
    <property type="entry name" value="ABC1_TM_dom"/>
</dbReference>
<protein>
    <submittedName>
        <fullName evidence="10">ABC transporter ATP-binding protein</fullName>
    </submittedName>
</protein>
<keyword evidence="6 7" id="KW-0472">Membrane</keyword>
<comment type="caution">
    <text evidence="10">The sequence shown here is derived from an EMBL/GenBank/DDBJ whole genome shotgun (WGS) entry which is preliminary data.</text>
</comment>